<dbReference type="OMA" id="SIWHEAR"/>
<dbReference type="PROSITE" id="PS50920">
    <property type="entry name" value="SOLCAR"/>
    <property type="match status" value="2"/>
</dbReference>
<gene>
    <name evidence="9" type="ORF">NEMVEDRAFT_v1g128500</name>
</gene>
<keyword evidence="4 7" id="KW-0812">Transmembrane</keyword>
<feature type="repeat" description="Solcar" evidence="7">
    <location>
        <begin position="1"/>
        <end position="81"/>
    </location>
</feature>
<keyword evidence="10" id="KW-1185">Reference proteome</keyword>
<evidence type="ECO:0008006" key="11">
    <source>
        <dbReference type="Google" id="ProtNLM"/>
    </source>
</evidence>
<comment type="similarity">
    <text evidence="2 8">Belongs to the mitochondrial carrier (TC 2.A.29) family.</text>
</comment>
<dbReference type="GO" id="GO:0015215">
    <property type="term" value="F:nucleotide transmembrane transporter activity"/>
    <property type="evidence" value="ECO:0000318"/>
    <property type="project" value="GO_Central"/>
</dbReference>
<keyword evidence="3 8" id="KW-0813">Transport</keyword>
<sequence>LIAGGIAGGVSRTCVSPLERVKMLLQIQVTNAKYSGVGGTLAKIYRDEGLYGYFKGNGTNIVRIVPYTAVQFAAYEEFKKVLNSETPLLKIPQDPREQHPFLRLTAGSLAGIVSCTATYPLDLVRYGSLLEIVSSTANYPLDLVRYGSLLEIVSSTANYPLGLGIAPYIGLNFMVYETMKGMCFRRPITTIHHDLELPVVAKLFCGAVAGAVAQSGTYPLDVVRRRMQMERGEGMFKYSSTWDGFKVIVRSEGFIGLFKGMWPNLLKVAPTIGIQFAVYEVSKSAMYARME</sequence>
<dbReference type="STRING" id="45351.A7SR69"/>
<evidence type="ECO:0000256" key="3">
    <source>
        <dbReference type="ARBA" id="ARBA00022448"/>
    </source>
</evidence>
<protein>
    <recommendedName>
        <fullName evidence="11">Mitochondrial carrier protein</fullName>
    </recommendedName>
</protein>
<dbReference type="GO" id="GO:0051503">
    <property type="term" value="P:adenine nucleotide transport"/>
    <property type="evidence" value="ECO:0000318"/>
    <property type="project" value="GO_Central"/>
</dbReference>
<evidence type="ECO:0000313" key="9">
    <source>
        <dbReference type="EMBL" id="EDO33786.1"/>
    </source>
</evidence>
<feature type="repeat" description="Solcar" evidence="7">
    <location>
        <begin position="197"/>
        <end position="285"/>
    </location>
</feature>
<comment type="subcellular location">
    <subcellularLocation>
        <location evidence="1">Membrane</location>
        <topology evidence="1">Multi-pass membrane protein</topology>
    </subcellularLocation>
</comment>
<dbReference type="PhylomeDB" id="A7SR69"/>
<evidence type="ECO:0000313" key="10">
    <source>
        <dbReference type="Proteomes" id="UP000001593"/>
    </source>
</evidence>
<dbReference type="InterPro" id="IPR023395">
    <property type="entry name" value="MCP_dom_sf"/>
</dbReference>
<dbReference type="GO" id="GO:0016020">
    <property type="term" value="C:membrane"/>
    <property type="evidence" value="ECO:0007669"/>
    <property type="project" value="UniProtKB-SubCell"/>
</dbReference>
<dbReference type="PANTHER" id="PTHR24089">
    <property type="entry name" value="SOLUTE CARRIER FAMILY 25"/>
    <property type="match status" value="1"/>
</dbReference>
<dbReference type="SUPFAM" id="SSF103506">
    <property type="entry name" value="Mitochondrial carrier"/>
    <property type="match status" value="1"/>
</dbReference>
<name>A7SR69_NEMVE</name>
<dbReference type="PRINTS" id="PR00926">
    <property type="entry name" value="MITOCARRIER"/>
</dbReference>
<feature type="non-terminal residue" evidence="9">
    <location>
        <position position="1"/>
    </location>
</feature>
<reference evidence="9 10" key="1">
    <citation type="journal article" date="2007" name="Science">
        <title>Sea anemone genome reveals ancestral eumetazoan gene repertoire and genomic organization.</title>
        <authorList>
            <person name="Putnam N.H."/>
            <person name="Srivastava M."/>
            <person name="Hellsten U."/>
            <person name="Dirks B."/>
            <person name="Chapman J."/>
            <person name="Salamov A."/>
            <person name="Terry A."/>
            <person name="Shapiro H."/>
            <person name="Lindquist E."/>
            <person name="Kapitonov V.V."/>
            <person name="Jurka J."/>
            <person name="Genikhovich G."/>
            <person name="Grigoriev I.V."/>
            <person name="Lucas S.M."/>
            <person name="Steele R.E."/>
            <person name="Finnerty J.R."/>
            <person name="Technau U."/>
            <person name="Martindale M.Q."/>
            <person name="Rokhsar D.S."/>
        </authorList>
    </citation>
    <scope>NUCLEOTIDE SEQUENCE [LARGE SCALE GENOMIC DNA]</scope>
    <source>
        <strain evidence="10">CH2 X CH6</strain>
    </source>
</reference>
<evidence type="ECO:0000256" key="2">
    <source>
        <dbReference type="ARBA" id="ARBA00006375"/>
    </source>
</evidence>
<dbReference type="InParanoid" id="A7SR69"/>
<dbReference type="Pfam" id="PF00153">
    <property type="entry name" value="Mito_carr"/>
    <property type="match status" value="2"/>
</dbReference>
<evidence type="ECO:0000256" key="5">
    <source>
        <dbReference type="ARBA" id="ARBA00022737"/>
    </source>
</evidence>
<evidence type="ECO:0000256" key="1">
    <source>
        <dbReference type="ARBA" id="ARBA00004141"/>
    </source>
</evidence>
<keyword evidence="5" id="KW-0677">Repeat</keyword>
<dbReference type="EMBL" id="DS469757">
    <property type="protein sequence ID" value="EDO33786.1"/>
    <property type="molecule type" value="Genomic_DNA"/>
</dbReference>
<evidence type="ECO:0000256" key="6">
    <source>
        <dbReference type="ARBA" id="ARBA00023136"/>
    </source>
</evidence>
<dbReference type="InterPro" id="IPR018108">
    <property type="entry name" value="MCP_transmembrane"/>
</dbReference>
<evidence type="ECO:0000256" key="8">
    <source>
        <dbReference type="RuleBase" id="RU000488"/>
    </source>
</evidence>
<accession>A7SR69</accession>
<dbReference type="eggNOG" id="KOG0752">
    <property type="taxonomic scope" value="Eukaryota"/>
</dbReference>
<evidence type="ECO:0000256" key="4">
    <source>
        <dbReference type="ARBA" id="ARBA00022692"/>
    </source>
</evidence>
<organism evidence="9 10">
    <name type="scientific">Nematostella vectensis</name>
    <name type="common">Starlet sea anemone</name>
    <dbReference type="NCBI Taxonomy" id="45351"/>
    <lineage>
        <taxon>Eukaryota</taxon>
        <taxon>Metazoa</taxon>
        <taxon>Cnidaria</taxon>
        <taxon>Anthozoa</taxon>
        <taxon>Hexacorallia</taxon>
        <taxon>Actiniaria</taxon>
        <taxon>Edwardsiidae</taxon>
        <taxon>Nematostella</taxon>
    </lineage>
</organism>
<dbReference type="InterPro" id="IPR002067">
    <property type="entry name" value="MCP"/>
</dbReference>
<dbReference type="HOGENOM" id="CLU_015166_10_1_1"/>
<proteinExistence type="inferred from homology"/>
<evidence type="ECO:0000256" key="7">
    <source>
        <dbReference type="PROSITE-ProRule" id="PRU00282"/>
    </source>
</evidence>
<dbReference type="Proteomes" id="UP000001593">
    <property type="component" value="Unassembled WGS sequence"/>
</dbReference>
<dbReference type="Gene3D" id="1.50.40.10">
    <property type="entry name" value="Mitochondrial carrier domain"/>
    <property type="match status" value="1"/>
</dbReference>
<keyword evidence="6 7" id="KW-0472">Membrane</keyword>
<dbReference type="AlphaFoldDB" id="A7SR69"/>